<dbReference type="InterPro" id="IPR005025">
    <property type="entry name" value="FMN_Rdtase-like_dom"/>
</dbReference>
<feature type="domain" description="NADPH-dependent FMN reductase-like" evidence="5">
    <location>
        <begin position="1"/>
        <end position="79"/>
    </location>
</feature>
<dbReference type="InterPro" id="IPR051796">
    <property type="entry name" value="ISF_SsuE-like"/>
</dbReference>
<evidence type="ECO:0000256" key="4">
    <source>
        <dbReference type="SAM" id="Coils"/>
    </source>
</evidence>
<feature type="coiled-coil region" evidence="4">
    <location>
        <begin position="128"/>
        <end position="156"/>
    </location>
</feature>
<dbReference type="PANTHER" id="PTHR43278">
    <property type="entry name" value="NAD(P)H-DEPENDENT FMN-CONTAINING OXIDOREDUCTASE YWQN-RELATED"/>
    <property type="match status" value="1"/>
</dbReference>
<evidence type="ECO:0000313" key="7">
    <source>
        <dbReference type="Proteomes" id="UP001341135"/>
    </source>
</evidence>
<protein>
    <recommendedName>
        <fullName evidence="5">NADPH-dependent FMN reductase-like domain-containing protein</fullName>
    </recommendedName>
</protein>
<dbReference type="InterPro" id="IPR029039">
    <property type="entry name" value="Flavoprotein-like_sf"/>
</dbReference>
<dbReference type="SUPFAM" id="SSF52218">
    <property type="entry name" value="Flavoproteins"/>
    <property type="match status" value="1"/>
</dbReference>
<evidence type="ECO:0000256" key="1">
    <source>
        <dbReference type="ARBA" id="ARBA00022630"/>
    </source>
</evidence>
<dbReference type="PANTHER" id="PTHR43278:SF4">
    <property type="entry name" value="NAD(P)H-DEPENDENT FMN-CONTAINING OXIDOREDUCTASE YWQN-RELATED"/>
    <property type="match status" value="1"/>
</dbReference>
<keyword evidence="4" id="KW-0175">Coiled coil</keyword>
<reference evidence="6 7" key="1">
    <citation type="submission" date="2023-09" db="EMBL/GenBank/DDBJ databases">
        <title>Pyrofollis japonicus gen. nov. sp. nov., a novel member of the family Pyrodictiaceae isolated from the Iheya North hydrothermal field.</title>
        <authorList>
            <person name="Miyazaki U."/>
            <person name="Sanari M."/>
            <person name="Tame A."/>
            <person name="Kitajima M."/>
            <person name="Okamoto A."/>
            <person name="Sawayama S."/>
            <person name="Miyazaki J."/>
            <person name="Takai K."/>
            <person name="Nakagawa S."/>
        </authorList>
    </citation>
    <scope>NUCLEOTIDE SEQUENCE [LARGE SCALE GENOMIC DNA]</scope>
    <source>
        <strain evidence="6 7">AV2</strain>
    </source>
</reference>
<name>A0ABN6ZWG7_9CREN</name>
<organism evidence="6 7">
    <name type="scientific">Pyrodictium abyssi</name>
    <dbReference type="NCBI Taxonomy" id="54256"/>
    <lineage>
        <taxon>Archaea</taxon>
        <taxon>Thermoproteota</taxon>
        <taxon>Thermoprotei</taxon>
        <taxon>Desulfurococcales</taxon>
        <taxon>Pyrodictiaceae</taxon>
        <taxon>Pyrodictium</taxon>
    </lineage>
</organism>
<sequence>MLWADAVVFATPVYWFMASGKLKTFIDRLTALENMIYHVGRSLFDGKVAGVIAAGEEAGAANALSWLLLTLNMMGFHVPAWGSAYYHGRSDVLENEQATLDAYNVGVAAVRLVRALRGEPAGSEPWYRLDAKERVAELVKELRRVVEEERERARSRRPWLM</sequence>
<keyword evidence="1" id="KW-0285">Flavoprotein</keyword>
<dbReference type="Gene3D" id="3.40.50.360">
    <property type="match status" value="1"/>
</dbReference>
<keyword evidence="7" id="KW-1185">Reference proteome</keyword>
<dbReference type="Pfam" id="PF03358">
    <property type="entry name" value="FMN_red"/>
    <property type="match status" value="1"/>
</dbReference>
<accession>A0ABN6ZWG7</accession>
<evidence type="ECO:0000256" key="3">
    <source>
        <dbReference type="ARBA" id="ARBA00038292"/>
    </source>
</evidence>
<proteinExistence type="inferred from homology"/>
<evidence type="ECO:0000259" key="5">
    <source>
        <dbReference type="Pfam" id="PF03358"/>
    </source>
</evidence>
<comment type="similarity">
    <text evidence="3">Belongs to the SsuE family. Isf subfamily.</text>
</comment>
<evidence type="ECO:0000313" key="6">
    <source>
        <dbReference type="EMBL" id="BES82663.1"/>
    </source>
</evidence>
<gene>
    <name evidence="6" type="ORF">PABY_22300</name>
</gene>
<dbReference type="Proteomes" id="UP001341135">
    <property type="component" value="Chromosome"/>
</dbReference>
<keyword evidence="2" id="KW-0288">FMN</keyword>
<evidence type="ECO:0000256" key="2">
    <source>
        <dbReference type="ARBA" id="ARBA00022643"/>
    </source>
</evidence>
<dbReference type="EMBL" id="AP028907">
    <property type="protein sequence ID" value="BES82663.1"/>
    <property type="molecule type" value="Genomic_DNA"/>
</dbReference>